<evidence type="ECO:0000313" key="1">
    <source>
        <dbReference type="EMBL" id="HAE7768107.1"/>
    </source>
</evidence>
<organism evidence="1">
    <name type="scientific">Salmonella enterica subsp. houtenae serovar 45:g,z51:-</name>
    <dbReference type="NCBI Taxonomy" id="1967611"/>
    <lineage>
        <taxon>Bacteria</taxon>
        <taxon>Pseudomonadati</taxon>
        <taxon>Pseudomonadota</taxon>
        <taxon>Gammaproteobacteria</taxon>
        <taxon>Enterobacterales</taxon>
        <taxon>Enterobacteriaceae</taxon>
        <taxon>Salmonella</taxon>
    </lineage>
</organism>
<gene>
    <name evidence="1" type="ORF">GNB58_005302</name>
</gene>
<sequence length="182" mass="20998">MIKPERPASLTGTPFRKEEIMSEIKVKLLALIFLCPTLACSAQNFSPDFVKHVFLNLDMTSFPNSTAAQGYPPNIITMKDSFKVRKEYKVRKCSSNNCMEVFFPFPEDSISPYDIKSPGWVYKLKILYINSDEIMACFSDYCDSAYCSYMVNQPLKIKKEHDKYIVIADYDHGIKGCDFYKR</sequence>
<comment type="caution">
    <text evidence="1">The sequence shown here is derived from an EMBL/GenBank/DDBJ whole genome shotgun (WGS) entry which is preliminary data.</text>
</comment>
<protein>
    <submittedName>
        <fullName evidence="1">Uncharacterized protein</fullName>
    </submittedName>
</protein>
<reference evidence="1" key="2">
    <citation type="submission" date="2018-07" db="EMBL/GenBank/DDBJ databases">
        <authorList>
            <consortium name="NCBI Pathogen Detection Project"/>
        </authorList>
    </citation>
    <scope>NUCLEOTIDE SEQUENCE</scope>
    <source>
        <strain evidence="1">2584-68</strain>
    </source>
</reference>
<name>A0A736REP7_SALHO</name>
<accession>A0A736REP7</accession>
<proteinExistence type="predicted"/>
<reference evidence="1" key="1">
    <citation type="journal article" date="2018" name="Genome Biol.">
        <title>SKESA: strategic k-mer extension for scrupulous assemblies.</title>
        <authorList>
            <person name="Souvorov A."/>
            <person name="Agarwala R."/>
            <person name="Lipman D.J."/>
        </authorList>
    </citation>
    <scope>NUCLEOTIDE SEQUENCE</scope>
    <source>
        <strain evidence="1">2584-68</strain>
    </source>
</reference>
<dbReference type="AlphaFoldDB" id="A0A736REP7"/>
<dbReference type="EMBL" id="DAATAH010000200">
    <property type="protein sequence ID" value="HAE7768107.1"/>
    <property type="molecule type" value="Genomic_DNA"/>
</dbReference>